<evidence type="ECO:0000313" key="1">
    <source>
        <dbReference type="EMBL" id="SOY76540.1"/>
    </source>
</evidence>
<reference evidence="1" key="1">
    <citation type="submission" date="2018-01" db="EMBL/GenBank/DDBJ databases">
        <authorList>
            <person name="Clerissi C."/>
        </authorList>
    </citation>
    <scope>NUCLEOTIDE SEQUENCE</scope>
    <source>
        <strain evidence="1">Cupriavidus taiwanensis LMG 19430</strain>
    </source>
</reference>
<accession>A0A375CNX4</accession>
<protein>
    <submittedName>
        <fullName evidence="1">Uncharacterized protein</fullName>
    </submittedName>
</protein>
<dbReference type="AlphaFoldDB" id="A0A375CNX4"/>
<name>A0A375CNX4_9BURK</name>
<dbReference type="EMBL" id="OFSN01000027">
    <property type="protein sequence ID" value="SOY76540.1"/>
    <property type="molecule type" value="Genomic_DNA"/>
</dbReference>
<gene>
    <name evidence="1" type="ORF">CBM2586_B90426</name>
</gene>
<proteinExistence type="predicted"/>
<comment type="caution">
    <text evidence="1">The sequence shown here is derived from an EMBL/GenBank/DDBJ whole genome shotgun (WGS) entry which is preliminary data.</text>
</comment>
<sequence length="42" mass="5038">MNINFPLLMQDSAWQAEVKWFIRRPRRSGAGPEWASLHPMRR</sequence>
<dbReference type="Proteomes" id="UP000257016">
    <property type="component" value="Unassembled WGS sequence"/>
</dbReference>
<organism evidence="1">
    <name type="scientific">Cupriavidus taiwanensis</name>
    <dbReference type="NCBI Taxonomy" id="164546"/>
    <lineage>
        <taxon>Bacteria</taxon>
        <taxon>Pseudomonadati</taxon>
        <taxon>Pseudomonadota</taxon>
        <taxon>Betaproteobacteria</taxon>
        <taxon>Burkholderiales</taxon>
        <taxon>Burkholderiaceae</taxon>
        <taxon>Cupriavidus</taxon>
    </lineage>
</organism>